<feature type="domain" description="Methyltransferase" evidence="1">
    <location>
        <begin position="45"/>
        <end position="140"/>
    </location>
</feature>
<keyword evidence="2" id="KW-0489">Methyltransferase</keyword>
<evidence type="ECO:0000259" key="1">
    <source>
        <dbReference type="Pfam" id="PF13649"/>
    </source>
</evidence>
<dbReference type="GO" id="GO:0008168">
    <property type="term" value="F:methyltransferase activity"/>
    <property type="evidence" value="ECO:0007669"/>
    <property type="project" value="UniProtKB-KW"/>
</dbReference>
<organism evidence="2 3">
    <name type="scientific">Myroides albus</name>
    <dbReference type="NCBI Taxonomy" id="2562892"/>
    <lineage>
        <taxon>Bacteria</taxon>
        <taxon>Pseudomonadati</taxon>
        <taxon>Bacteroidota</taxon>
        <taxon>Flavobacteriia</taxon>
        <taxon>Flavobacteriales</taxon>
        <taxon>Flavobacteriaceae</taxon>
        <taxon>Myroides</taxon>
    </lineage>
</organism>
<reference evidence="2 3" key="1">
    <citation type="submission" date="2019-11" db="EMBL/GenBank/DDBJ databases">
        <title>Genome of Strain BIT-d1.</title>
        <authorList>
            <person name="Yang Y."/>
        </authorList>
    </citation>
    <scope>NUCLEOTIDE SEQUENCE [LARGE SCALE GENOMIC DNA]</scope>
    <source>
        <strain evidence="2 3">BIT-d1</strain>
    </source>
</reference>
<proteinExistence type="predicted"/>
<dbReference type="InterPro" id="IPR029063">
    <property type="entry name" value="SAM-dependent_MTases_sf"/>
</dbReference>
<dbReference type="Pfam" id="PF13649">
    <property type="entry name" value="Methyltransf_25"/>
    <property type="match status" value="1"/>
</dbReference>
<dbReference type="Proteomes" id="UP000438760">
    <property type="component" value="Unassembled WGS sequence"/>
</dbReference>
<dbReference type="GO" id="GO:0032259">
    <property type="term" value="P:methylation"/>
    <property type="evidence" value="ECO:0007669"/>
    <property type="project" value="UniProtKB-KW"/>
</dbReference>
<gene>
    <name evidence="2" type="ORF">GJV76_12090</name>
</gene>
<evidence type="ECO:0000313" key="2">
    <source>
        <dbReference type="EMBL" id="MTG98862.1"/>
    </source>
</evidence>
<dbReference type="SUPFAM" id="SSF53335">
    <property type="entry name" value="S-adenosyl-L-methionine-dependent methyltransferases"/>
    <property type="match status" value="1"/>
</dbReference>
<dbReference type="EMBL" id="WMJX01000032">
    <property type="protein sequence ID" value="MTG98862.1"/>
    <property type="molecule type" value="Genomic_DNA"/>
</dbReference>
<comment type="caution">
    <text evidence="2">The sequence shown here is derived from an EMBL/GenBank/DDBJ whole genome shotgun (WGS) entry which is preliminary data.</text>
</comment>
<name>A0A6I3LRY5_9FLAO</name>
<protein>
    <submittedName>
        <fullName evidence="2">Methyltransferase domain-containing protein</fullName>
    </submittedName>
</protein>
<dbReference type="AlphaFoldDB" id="A0A6I3LRY5"/>
<keyword evidence="3" id="KW-1185">Reference proteome</keyword>
<accession>A0A6I3LRY5</accession>
<dbReference type="InterPro" id="IPR041698">
    <property type="entry name" value="Methyltransf_25"/>
</dbReference>
<dbReference type="Gene3D" id="3.40.50.150">
    <property type="entry name" value="Vaccinia Virus protein VP39"/>
    <property type="match status" value="1"/>
</dbReference>
<dbReference type="OrthoDB" id="9789123at2"/>
<keyword evidence="2" id="KW-0808">Transferase</keyword>
<dbReference type="Gene3D" id="2.20.25.110">
    <property type="entry name" value="S-adenosyl-L-methionine-dependent methyltransferases"/>
    <property type="match status" value="1"/>
</dbReference>
<sequence length="254" mass="29050">MDNQNLTNRYSTLASWVYHLDKPIGRSFGDIEFYSQRLQGISGKILEPATGNGRVLIPLLEQGFDISGFDASKEMLDYCKAEVQKRQLNPELAQERFEDFNLNSRYDAVILPAGSFQLITDVNIAIDVLKRFKAVLNEKGKLIIDLSPLSCLSEPTMMARSWKVKDGILTLTETREEVNFLTQTTTSQLRYEYWSNEGSLKSSELDYFSLRFWGIKEFELALKHAGFTAIKTYSNYELSSNIDSQTHTITFEAY</sequence>
<dbReference type="CDD" id="cd02440">
    <property type="entry name" value="AdoMet_MTases"/>
    <property type="match status" value="1"/>
</dbReference>
<dbReference type="RefSeq" id="WP_155092875.1">
    <property type="nucleotide sequence ID" value="NZ_CP102754.1"/>
</dbReference>
<evidence type="ECO:0000313" key="3">
    <source>
        <dbReference type="Proteomes" id="UP000438760"/>
    </source>
</evidence>